<evidence type="ECO:0000256" key="6">
    <source>
        <dbReference type="SAM" id="MobiDB-lite"/>
    </source>
</evidence>
<comment type="caution">
    <text evidence="9">The sequence shown here is derived from an EMBL/GenBank/DDBJ whole genome shotgun (WGS) entry which is preliminary data.</text>
</comment>
<evidence type="ECO:0000313" key="10">
    <source>
        <dbReference type="Proteomes" id="UP000827721"/>
    </source>
</evidence>
<keyword evidence="7" id="KW-0472">Membrane</keyword>
<feature type="compositionally biased region" description="Low complexity" evidence="6">
    <location>
        <begin position="30"/>
        <end position="39"/>
    </location>
</feature>
<keyword evidence="2" id="KW-0805">Transcription regulation</keyword>
<accession>A0ABQ8I293</accession>
<feature type="compositionally biased region" description="Basic and acidic residues" evidence="6">
    <location>
        <begin position="297"/>
        <end position="309"/>
    </location>
</feature>
<dbReference type="Pfam" id="PF00010">
    <property type="entry name" value="HLH"/>
    <property type="match status" value="1"/>
</dbReference>
<dbReference type="InterPro" id="IPR045843">
    <property type="entry name" value="IND-like"/>
</dbReference>
<feature type="region of interest" description="Disordered" evidence="6">
    <location>
        <begin position="268"/>
        <end position="325"/>
    </location>
</feature>
<proteinExistence type="predicted"/>
<feature type="region of interest" description="Disordered" evidence="6">
    <location>
        <begin position="28"/>
        <end position="50"/>
    </location>
</feature>
<keyword evidence="7" id="KW-0812">Transmembrane</keyword>
<evidence type="ECO:0000256" key="1">
    <source>
        <dbReference type="ARBA" id="ARBA00004123"/>
    </source>
</evidence>
<reference evidence="9 10" key="1">
    <citation type="submission" date="2021-02" db="EMBL/GenBank/DDBJ databases">
        <title>Plant Genome Project.</title>
        <authorList>
            <person name="Zhang R.-G."/>
        </authorList>
    </citation>
    <scope>NUCLEOTIDE SEQUENCE [LARGE SCALE GENOMIC DNA]</scope>
    <source>
        <tissue evidence="9">Leaves</tissue>
    </source>
</reference>
<feature type="compositionally biased region" description="Low complexity" evidence="6">
    <location>
        <begin position="110"/>
        <end position="120"/>
    </location>
</feature>
<keyword evidence="7" id="KW-1133">Transmembrane helix</keyword>
<feature type="compositionally biased region" description="Polar residues" evidence="6">
    <location>
        <begin position="310"/>
        <end position="325"/>
    </location>
</feature>
<keyword evidence="3" id="KW-0238">DNA-binding</keyword>
<dbReference type="PROSITE" id="PS50888">
    <property type="entry name" value="BHLH"/>
    <property type="match status" value="1"/>
</dbReference>
<feature type="compositionally biased region" description="Polar residues" evidence="6">
    <location>
        <begin position="270"/>
        <end position="294"/>
    </location>
</feature>
<evidence type="ECO:0000256" key="4">
    <source>
        <dbReference type="ARBA" id="ARBA00023163"/>
    </source>
</evidence>
<feature type="domain" description="BHLH" evidence="8">
    <location>
        <begin position="407"/>
        <end position="457"/>
    </location>
</feature>
<evidence type="ECO:0000256" key="3">
    <source>
        <dbReference type="ARBA" id="ARBA00023125"/>
    </source>
</evidence>
<feature type="region of interest" description="Disordered" evidence="6">
    <location>
        <begin position="110"/>
        <end position="145"/>
    </location>
</feature>
<evidence type="ECO:0000256" key="2">
    <source>
        <dbReference type="ARBA" id="ARBA00023015"/>
    </source>
</evidence>
<evidence type="ECO:0000259" key="8">
    <source>
        <dbReference type="PROSITE" id="PS50888"/>
    </source>
</evidence>
<sequence>MSSLLYSTSFKYPEGDLRKNQEIFMDSSPHYHPQQQQQQNHHHHQQNSGLMRYRSAPSSFFESLVNGGGSSNDIGTGGGGNCDQDYRYFRSSSPEIDTFLAKYMLPTPSNCSGDSGNSSSHDFQEFGEKSMKQEEAETNGYSANNGSSQMIYQSLQVQGPGNDNNTNNNNNNGTMDGSFGGAANSMVLENPMQTKMGTGNGSNLIRQNSSPAGIFSNLGVDNGMYIYIYVYIYIYISFFTFFGAHSLVLLTGFAAMRDVGCFRGAGNGTNGDQSGPSTSRLNNHINFSSGSGPSSRLMRDQVGENERGSRGNSTTGSNRQYMSNFTSDSWDDTTSFNGLKRARENDGNIFFGLNTLETQNENSGSRSNNGLIHHLSLPKTSSEMAAVEKFLHFQGSIPCKIRAKRGCATHPRSIAERVRRTRISERMRKLHDLFPNMDKQTNTADMLDLAVEYIKDLQKQVKVT</sequence>
<gene>
    <name evidence="9" type="ORF">JRO89_XS05G0153200</name>
</gene>
<dbReference type="PANTHER" id="PTHR16223:SF345">
    <property type="entry name" value="TRANSCRIPTION FACTOR BHLH130-LIKE"/>
    <property type="match status" value="1"/>
</dbReference>
<dbReference type="SMART" id="SM00353">
    <property type="entry name" value="HLH"/>
    <property type="match status" value="1"/>
</dbReference>
<evidence type="ECO:0000256" key="7">
    <source>
        <dbReference type="SAM" id="Phobius"/>
    </source>
</evidence>
<name>A0ABQ8I293_9ROSI</name>
<dbReference type="SUPFAM" id="SSF47459">
    <property type="entry name" value="HLH, helix-loop-helix DNA-binding domain"/>
    <property type="match status" value="1"/>
</dbReference>
<feature type="transmembrane region" description="Helical" evidence="7">
    <location>
        <begin position="224"/>
        <end position="250"/>
    </location>
</feature>
<feature type="compositionally biased region" description="Basic and acidic residues" evidence="6">
    <location>
        <begin position="122"/>
        <end position="135"/>
    </location>
</feature>
<dbReference type="Gene3D" id="4.10.280.10">
    <property type="entry name" value="Helix-loop-helix DNA-binding domain"/>
    <property type="match status" value="1"/>
</dbReference>
<dbReference type="CDD" id="cd11393">
    <property type="entry name" value="bHLH_AtbHLH_like"/>
    <property type="match status" value="1"/>
</dbReference>
<protein>
    <recommendedName>
        <fullName evidence="8">BHLH domain-containing protein</fullName>
    </recommendedName>
</protein>
<dbReference type="PANTHER" id="PTHR16223">
    <property type="entry name" value="TRANSCRIPTION FACTOR BHLH83-RELATED"/>
    <property type="match status" value="1"/>
</dbReference>
<dbReference type="InterPro" id="IPR036638">
    <property type="entry name" value="HLH_DNA-bd_sf"/>
</dbReference>
<evidence type="ECO:0000313" key="9">
    <source>
        <dbReference type="EMBL" id="KAH7570668.1"/>
    </source>
</evidence>
<organism evidence="9 10">
    <name type="scientific">Xanthoceras sorbifolium</name>
    <dbReference type="NCBI Taxonomy" id="99658"/>
    <lineage>
        <taxon>Eukaryota</taxon>
        <taxon>Viridiplantae</taxon>
        <taxon>Streptophyta</taxon>
        <taxon>Embryophyta</taxon>
        <taxon>Tracheophyta</taxon>
        <taxon>Spermatophyta</taxon>
        <taxon>Magnoliopsida</taxon>
        <taxon>eudicotyledons</taxon>
        <taxon>Gunneridae</taxon>
        <taxon>Pentapetalae</taxon>
        <taxon>rosids</taxon>
        <taxon>malvids</taxon>
        <taxon>Sapindales</taxon>
        <taxon>Sapindaceae</taxon>
        <taxon>Xanthoceroideae</taxon>
        <taxon>Xanthoceras</taxon>
    </lineage>
</organism>
<evidence type="ECO:0000256" key="5">
    <source>
        <dbReference type="ARBA" id="ARBA00023242"/>
    </source>
</evidence>
<keyword evidence="10" id="KW-1185">Reference proteome</keyword>
<dbReference type="Proteomes" id="UP000827721">
    <property type="component" value="Unassembled WGS sequence"/>
</dbReference>
<comment type="subcellular location">
    <subcellularLocation>
        <location evidence="1">Nucleus</location>
    </subcellularLocation>
</comment>
<dbReference type="InterPro" id="IPR045239">
    <property type="entry name" value="bHLH95_bHLH"/>
</dbReference>
<dbReference type="InterPro" id="IPR011598">
    <property type="entry name" value="bHLH_dom"/>
</dbReference>
<keyword evidence="4" id="KW-0804">Transcription</keyword>
<keyword evidence="5" id="KW-0539">Nucleus</keyword>
<dbReference type="EMBL" id="JAFEMO010000005">
    <property type="protein sequence ID" value="KAH7570668.1"/>
    <property type="molecule type" value="Genomic_DNA"/>
</dbReference>